<dbReference type="GO" id="GO:0003700">
    <property type="term" value="F:DNA-binding transcription factor activity"/>
    <property type="evidence" value="ECO:0007669"/>
    <property type="project" value="InterPro"/>
</dbReference>
<comment type="caution">
    <text evidence="7">The sequence shown here is derived from an EMBL/GenBank/DDBJ whole genome shotgun (WGS) entry which is preliminary data.</text>
</comment>
<organism evidence="7 8">
    <name type="scientific">Neoroseomonas lacus</name>
    <dbReference type="NCBI Taxonomy" id="287609"/>
    <lineage>
        <taxon>Bacteria</taxon>
        <taxon>Pseudomonadati</taxon>
        <taxon>Pseudomonadota</taxon>
        <taxon>Alphaproteobacteria</taxon>
        <taxon>Acetobacterales</taxon>
        <taxon>Acetobacteraceae</taxon>
        <taxon>Neoroseomonas</taxon>
    </lineage>
</organism>
<accession>A0A917L5P9</accession>
<dbReference type="InterPro" id="IPR005119">
    <property type="entry name" value="LysR_subst-bd"/>
</dbReference>
<dbReference type="SUPFAM" id="SSF53850">
    <property type="entry name" value="Periplasmic binding protein-like II"/>
    <property type="match status" value="1"/>
</dbReference>
<keyword evidence="2" id="KW-0805">Transcription regulation</keyword>
<evidence type="ECO:0000256" key="4">
    <source>
        <dbReference type="ARBA" id="ARBA00023163"/>
    </source>
</evidence>
<reference evidence="7" key="1">
    <citation type="journal article" date="2014" name="Int. J. Syst. Evol. Microbiol.">
        <title>Complete genome sequence of Corynebacterium casei LMG S-19264T (=DSM 44701T), isolated from a smear-ripened cheese.</title>
        <authorList>
            <consortium name="US DOE Joint Genome Institute (JGI-PGF)"/>
            <person name="Walter F."/>
            <person name="Albersmeier A."/>
            <person name="Kalinowski J."/>
            <person name="Ruckert C."/>
        </authorList>
    </citation>
    <scope>NUCLEOTIDE SEQUENCE</scope>
    <source>
        <strain evidence="7">CGMCC 1.3617</strain>
    </source>
</reference>
<dbReference type="Proteomes" id="UP000661507">
    <property type="component" value="Unassembled WGS sequence"/>
</dbReference>
<keyword evidence="3" id="KW-0238">DNA-binding</keyword>
<dbReference type="CDD" id="cd08432">
    <property type="entry name" value="PBP2_GcdR_TrpI_HvrB_AmpR_like"/>
    <property type="match status" value="1"/>
</dbReference>
<reference evidence="7" key="2">
    <citation type="submission" date="2020-09" db="EMBL/GenBank/DDBJ databases">
        <authorList>
            <person name="Sun Q."/>
            <person name="Zhou Y."/>
        </authorList>
    </citation>
    <scope>NUCLEOTIDE SEQUENCE</scope>
    <source>
        <strain evidence="7">CGMCC 1.3617</strain>
    </source>
</reference>
<protein>
    <submittedName>
        <fullName evidence="7">LysR family transcriptional regulator</fullName>
    </submittedName>
</protein>
<dbReference type="GO" id="GO:0006351">
    <property type="term" value="P:DNA-templated transcription"/>
    <property type="evidence" value="ECO:0007669"/>
    <property type="project" value="TreeGrafter"/>
</dbReference>
<keyword evidence="8" id="KW-1185">Reference proteome</keyword>
<dbReference type="InterPro" id="IPR000847">
    <property type="entry name" value="LysR_HTH_N"/>
</dbReference>
<evidence type="ECO:0000313" key="8">
    <source>
        <dbReference type="Proteomes" id="UP000661507"/>
    </source>
</evidence>
<dbReference type="PROSITE" id="PS50931">
    <property type="entry name" value="HTH_LYSR"/>
    <property type="match status" value="1"/>
</dbReference>
<feature type="domain" description="HTH lysR-type" evidence="6">
    <location>
        <begin position="4"/>
        <end position="61"/>
    </location>
</feature>
<evidence type="ECO:0000256" key="5">
    <source>
        <dbReference type="SAM" id="MobiDB-lite"/>
    </source>
</evidence>
<name>A0A917L5P9_9PROT</name>
<evidence type="ECO:0000256" key="1">
    <source>
        <dbReference type="ARBA" id="ARBA00009437"/>
    </source>
</evidence>
<dbReference type="PANTHER" id="PTHR30537:SF79">
    <property type="entry name" value="TRANSCRIPTIONAL REGULATOR-RELATED"/>
    <property type="match status" value="1"/>
</dbReference>
<evidence type="ECO:0000259" key="6">
    <source>
        <dbReference type="PROSITE" id="PS50931"/>
    </source>
</evidence>
<dbReference type="InterPro" id="IPR036388">
    <property type="entry name" value="WH-like_DNA-bd_sf"/>
</dbReference>
<dbReference type="EMBL" id="BMKW01000026">
    <property type="protein sequence ID" value="GGJ43391.1"/>
    <property type="molecule type" value="Genomic_DNA"/>
</dbReference>
<evidence type="ECO:0000256" key="3">
    <source>
        <dbReference type="ARBA" id="ARBA00023125"/>
    </source>
</evidence>
<dbReference type="InterPro" id="IPR058163">
    <property type="entry name" value="LysR-type_TF_proteobact-type"/>
</dbReference>
<dbReference type="SUPFAM" id="SSF46785">
    <property type="entry name" value="Winged helix' DNA-binding domain"/>
    <property type="match status" value="1"/>
</dbReference>
<evidence type="ECO:0000256" key="2">
    <source>
        <dbReference type="ARBA" id="ARBA00023015"/>
    </source>
</evidence>
<dbReference type="Pfam" id="PF03466">
    <property type="entry name" value="LysR_substrate"/>
    <property type="match status" value="1"/>
</dbReference>
<keyword evidence="4" id="KW-0804">Transcription</keyword>
<dbReference type="Gene3D" id="3.40.190.10">
    <property type="entry name" value="Periplasmic binding protein-like II"/>
    <property type="match status" value="2"/>
</dbReference>
<feature type="region of interest" description="Disordered" evidence="5">
    <location>
        <begin position="291"/>
        <end position="318"/>
    </location>
</feature>
<gene>
    <name evidence="7" type="ORF">GCM10011320_58600</name>
</gene>
<evidence type="ECO:0000313" key="7">
    <source>
        <dbReference type="EMBL" id="GGJ43391.1"/>
    </source>
</evidence>
<dbReference type="InterPro" id="IPR036390">
    <property type="entry name" value="WH_DNA-bd_sf"/>
</dbReference>
<dbReference type="AlphaFoldDB" id="A0A917L5P9"/>
<dbReference type="Gene3D" id="1.10.10.10">
    <property type="entry name" value="Winged helix-like DNA-binding domain superfamily/Winged helix DNA-binding domain"/>
    <property type="match status" value="1"/>
</dbReference>
<dbReference type="GO" id="GO:0043565">
    <property type="term" value="F:sequence-specific DNA binding"/>
    <property type="evidence" value="ECO:0007669"/>
    <property type="project" value="TreeGrafter"/>
</dbReference>
<sequence>MERLPVGALRCFEAFARLGDIAQAARELGVTPSAVSHQLRGLEELLGVRLTERRGRRLALTQEGRRYFEAVSPAFILLQRATQQIRRNRLPRRVTISALPLVANGWLLPRVGRFMARHPDVEIQIQYARYRNYSSDAADLSLRFGVGDWPGYTSERLFSGEAFPVASPAFIARHGPFGSDRNIGRAPLIHDGSTEQWASWLDGAGAPPSAPLRGIVCEDGLLTRTAMLTGLGIALTRPVLIEEELRAGLLVQLSEQGVTDGQDYYLCVRADQEPLPIIRQLAAWLRATGDGDAAPPGAASRRHPASARRTGTTGQRPA</sequence>
<dbReference type="Pfam" id="PF00126">
    <property type="entry name" value="HTH_1"/>
    <property type="match status" value="1"/>
</dbReference>
<proteinExistence type="inferred from homology"/>
<comment type="similarity">
    <text evidence="1">Belongs to the LysR transcriptional regulatory family.</text>
</comment>
<dbReference type="PANTHER" id="PTHR30537">
    <property type="entry name" value="HTH-TYPE TRANSCRIPTIONAL REGULATOR"/>
    <property type="match status" value="1"/>
</dbReference>